<evidence type="ECO:0000313" key="4">
    <source>
        <dbReference type="EMBL" id="MBE9222523.1"/>
    </source>
</evidence>
<organism evidence="4 5">
    <name type="scientific">Cyanobacterium stanieri LEGE 03274</name>
    <dbReference type="NCBI Taxonomy" id="1828756"/>
    <lineage>
        <taxon>Bacteria</taxon>
        <taxon>Bacillati</taxon>
        <taxon>Cyanobacteriota</taxon>
        <taxon>Cyanophyceae</taxon>
        <taxon>Oscillatoriophycideae</taxon>
        <taxon>Chroococcales</taxon>
        <taxon>Geminocystaceae</taxon>
        <taxon>Cyanobacterium</taxon>
    </lineage>
</organism>
<dbReference type="InterPro" id="IPR008410">
    <property type="entry name" value="BCSC_C"/>
</dbReference>
<evidence type="ECO:0000256" key="1">
    <source>
        <dbReference type="ARBA" id="ARBA00022729"/>
    </source>
</evidence>
<keyword evidence="5" id="KW-1185">Reference proteome</keyword>
<evidence type="ECO:0000259" key="3">
    <source>
        <dbReference type="Pfam" id="PF05420"/>
    </source>
</evidence>
<comment type="caution">
    <text evidence="4">The sequence shown here is derived from an EMBL/GenBank/DDBJ whole genome shotgun (WGS) entry which is preliminary data.</text>
</comment>
<protein>
    <submittedName>
        <fullName evidence="4">BCSC C-terminal domain-containing protein</fullName>
    </submittedName>
</protein>
<dbReference type="RefSeq" id="WP_193800682.1">
    <property type="nucleotide sequence ID" value="NZ_JADEWC010000013.1"/>
</dbReference>
<evidence type="ECO:0000313" key="5">
    <source>
        <dbReference type="Proteomes" id="UP000654604"/>
    </source>
</evidence>
<sequence length="418" mass="48422">MHKKKYNTKLFILFLSFLLGDFFLVTRIITANDNNYNNTSENLNQDYLSSNKKLNKQYFISHSSFKIPTKSSVIVNNKIKLYNQIFDKKEYLIASPENFNPSLNDTFINPESRDLQTNEINRFKIESITPSFYLDSDNFGQENIYREILLNFQSPNQNNFNLRTGINSFRKTDIEDINHIPLIFGWQKQLNNTNLNLNVGVDFFDRIRNSPNLSVSVEQPLSINIEEDGALQSLFVAGATVEHQAYKFNATTIENEVTLWRFRPQFYWLIAPDISLFSFAQYGSFSDGNHEFQSFSRLEKTLGEFSLSGNLFIWSFAQNLENSSGYFSPPDFLVYNLELAWKKQFTDSLICRLAASFGQQRLEGEFSDAFVYEGLCQATLFPRTVLDLSYRVSNILTVEGDATSYRNEQLKAQVKYSF</sequence>
<reference evidence="4 5" key="1">
    <citation type="submission" date="2020-10" db="EMBL/GenBank/DDBJ databases">
        <authorList>
            <person name="Castelo-Branco R."/>
            <person name="Eusebio N."/>
            <person name="Adriana R."/>
            <person name="Vieira A."/>
            <person name="Brugerolle De Fraissinette N."/>
            <person name="Rezende De Castro R."/>
            <person name="Schneider M.P."/>
            <person name="Vasconcelos V."/>
            <person name="Leao P.N."/>
        </authorList>
    </citation>
    <scope>NUCLEOTIDE SEQUENCE [LARGE SCALE GENOMIC DNA]</scope>
    <source>
        <strain evidence="4 5">LEGE 03274</strain>
    </source>
</reference>
<name>A0ABR9V3P6_9CHRO</name>
<keyword evidence="1" id="KW-0732">Signal</keyword>
<feature type="domain" description="Cellulose synthase operon C C-terminal" evidence="3">
    <location>
        <begin position="304"/>
        <end position="379"/>
    </location>
</feature>
<accession>A0ABR9V3P6</accession>
<dbReference type="Pfam" id="PF05420">
    <property type="entry name" value="BCSC_C"/>
    <property type="match status" value="1"/>
</dbReference>
<dbReference type="EMBL" id="JADEWC010000013">
    <property type="protein sequence ID" value="MBE9222523.1"/>
    <property type="molecule type" value="Genomic_DNA"/>
</dbReference>
<proteinExistence type="predicted"/>
<dbReference type="Proteomes" id="UP000654604">
    <property type="component" value="Unassembled WGS sequence"/>
</dbReference>
<gene>
    <name evidence="4" type="ORF">IQ215_07405</name>
</gene>
<keyword evidence="2" id="KW-0677">Repeat</keyword>
<evidence type="ECO:0000256" key="2">
    <source>
        <dbReference type="ARBA" id="ARBA00022737"/>
    </source>
</evidence>